<dbReference type="AlphaFoldDB" id="A0A434AEA0"/>
<dbReference type="OrthoDB" id="9758406at2"/>
<reference evidence="3 4" key="1">
    <citation type="submission" date="2018-11" db="EMBL/GenBank/DDBJ databases">
        <title>Parancylomarina longa gen. nov., sp. nov., isolated from sediments of southern Okinawa.</title>
        <authorList>
            <person name="Fu T."/>
        </authorList>
    </citation>
    <scope>NUCLEOTIDE SEQUENCE [LARGE SCALE GENOMIC DNA]</scope>
    <source>
        <strain evidence="3 4">T3-2 S1-C</strain>
    </source>
</reference>
<organism evidence="3 4">
    <name type="scientific">Ancylomarina longa</name>
    <dbReference type="NCBI Taxonomy" id="2487017"/>
    <lineage>
        <taxon>Bacteria</taxon>
        <taxon>Pseudomonadati</taxon>
        <taxon>Bacteroidota</taxon>
        <taxon>Bacteroidia</taxon>
        <taxon>Marinilabiliales</taxon>
        <taxon>Marinifilaceae</taxon>
        <taxon>Ancylomarina</taxon>
    </lineage>
</organism>
<accession>A0A434AEA0</accession>
<sequence length="291" mass="32108">NWRLKFADKECLLGVDTIPSQGYILLCSTGAKESLTAYGKVLGVSNFPSLMNTGGNLEIESASGEVIDQINYSETWYKSTEKSEGGWSLERIDPMNTCSTFGNWTSSISTTGGSPGLKNSVNAENPDTRSAVINSIQISSDHELVLNFSEYMDSLSIKTLSNYTLETNAISQVDLKTPQSIALIFQQSFKDGIPERLQIKDLEDECGNVLDSLLELTYHEIHSHDVVINEIMADPSPSVGLPDYEYLELYNTKDYPIVITNWRLKFADKECLLGVDTIPSQGYILLCSTGA</sequence>
<dbReference type="Gene3D" id="2.60.40.1220">
    <property type="match status" value="1"/>
</dbReference>
<evidence type="ECO:0000259" key="2">
    <source>
        <dbReference type="Pfam" id="PF00932"/>
    </source>
</evidence>
<keyword evidence="1" id="KW-0732">Signal</keyword>
<gene>
    <name evidence="3" type="ORF">DLK05_16855</name>
</gene>
<feature type="non-terminal residue" evidence="3">
    <location>
        <position position="291"/>
    </location>
</feature>
<feature type="non-terminal residue" evidence="3">
    <location>
        <position position="1"/>
    </location>
</feature>
<dbReference type="InterPro" id="IPR014755">
    <property type="entry name" value="Cu-Rt/internalin_Ig-like"/>
</dbReference>
<keyword evidence="4" id="KW-1185">Reference proteome</keyword>
<dbReference type="RefSeq" id="WP_148114118.1">
    <property type="nucleotide sequence ID" value="NZ_RJJX01000095.1"/>
</dbReference>
<evidence type="ECO:0000256" key="1">
    <source>
        <dbReference type="ARBA" id="ARBA00022729"/>
    </source>
</evidence>
<protein>
    <submittedName>
        <fullName evidence="3">Lamin tail domain-containing protein</fullName>
    </submittedName>
</protein>
<name>A0A434AEA0_9BACT</name>
<dbReference type="EMBL" id="RJJX01000095">
    <property type="protein sequence ID" value="RUT72720.1"/>
    <property type="molecule type" value="Genomic_DNA"/>
</dbReference>
<evidence type="ECO:0000313" key="4">
    <source>
        <dbReference type="Proteomes" id="UP000282985"/>
    </source>
</evidence>
<dbReference type="Pfam" id="PF00932">
    <property type="entry name" value="LTD"/>
    <property type="match status" value="1"/>
</dbReference>
<dbReference type="InterPro" id="IPR001322">
    <property type="entry name" value="Lamin_tail_dom"/>
</dbReference>
<dbReference type="Proteomes" id="UP000282985">
    <property type="component" value="Unassembled WGS sequence"/>
</dbReference>
<evidence type="ECO:0000313" key="3">
    <source>
        <dbReference type="EMBL" id="RUT72720.1"/>
    </source>
</evidence>
<proteinExistence type="predicted"/>
<comment type="caution">
    <text evidence="3">The sequence shown here is derived from an EMBL/GenBank/DDBJ whole genome shotgun (WGS) entry which is preliminary data.</text>
</comment>
<feature type="domain" description="LTD" evidence="2">
    <location>
        <begin position="223"/>
        <end position="286"/>
    </location>
</feature>